<evidence type="ECO:0000313" key="2">
    <source>
        <dbReference type="Proteomes" id="UP000475214"/>
    </source>
</evidence>
<gene>
    <name evidence="1" type="ORF">G1H10_22015</name>
</gene>
<organism evidence="1 2">
    <name type="scientific">Phytoactinopolyspora halotolerans</name>
    <dbReference type="NCBI Taxonomy" id="1981512"/>
    <lineage>
        <taxon>Bacteria</taxon>
        <taxon>Bacillati</taxon>
        <taxon>Actinomycetota</taxon>
        <taxon>Actinomycetes</taxon>
        <taxon>Jiangellales</taxon>
        <taxon>Jiangellaceae</taxon>
        <taxon>Phytoactinopolyspora</taxon>
    </lineage>
</organism>
<sequence>MNNHIDTMPERRELGAGRQAALKRSLLRQFSDEQHRPLFKRPQSLVIGTTAAVALGTAAAATYIESKYVPPSDTVLCYSKAEPGIQNEQPPVTMGRAEEAGAVEQAVIDDAIEACALAWRAGHLIEGQDEPAGLVGTDPNQNDFPVPPLVACVVRDDSIAVFPGDSSTCQTLGLPSPAPTPD</sequence>
<keyword evidence="2" id="KW-1185">Reference proteome</keyword>
<dbReference type="RefSeq" id="WP_163741786.1">
    <property type="nucleotide sequence ID" value="NZ_JAAGOA010000017.1"/>
</dbReference>
<dbReference type="Proteomes" id="UP000475214">
    <property type="component" value="Unassembled WGS sequence"/>
</dbReference>
<comment type="caution">
    <text evidence="1">The sequence shown here is derived from an EMBL/GenBank/DDBJ whole genome shotgun (WGS) entry which is preliminary data.</text>
</comment>
<dbReference type="EMBL" id="JAAGOA010000017">
    <property type="protein sequence ID" value="NEE02843.1"/>
    <property type="molecule type" value="Genomic_DNA"/>
</dbReference>
<proteinExistence type="predicted"/>
<accession>A0A6L9SCP2</accession>
<name>A0A6L9SCP2_9ACTN</name>
<dbReference type="AlphaFoldDB" id="A0A6L9SCP2"/>
<evidence type="ECO:0000313" key="1">
    <source>
        <dbReference type="EMBL" id="NEE02843.1"/>
    </source>
</evidence>
<protein>
    <submittedName>
        <fullName evidence="1">Uncharacterized protein</fullName>
    </submittedName>
</protein>
<reference evidence="1 2" key="1">
    <citation type="submission" date="2020-02" db="EMBL/GenBank/DDBJ databases">
        <authorList>
            <person name="Li X.-J."/>
            <person name="Han X.-M."/>
        </authorList>
    </citation>
    <scope>NUCLEOTIDE SEQUENCE [LARGE SCALE GENOMIC DNA]</scope>
    <source>
        <strain evidence="1 2">CCTCC AB 2017055</strain>
    </source>
</reference>